<accession>A0A3M0KVC8</accession>
<dbReference type="Proteomes" id="UP000269221">
    <property type="component" value="Unassembled WGS sequence"/>
</dbReference>
<gene>
    <name evidence="1" type="ORF">DUI87_06590</name>
</gene>
<evidence type="ECO:0000313" key="1">
    <source>
        <dbReference type="EMBL" id="RMC16651.1"/>
    </source>
</evidence>
<comment type="caution">
    <text evidence="1">The sequence shown here is derived from an EMBL/GenBank/DDBJ whole genome shotgun (WGS) entry which is preliminary data.</text>
</comment>
<proteinExistence type="predicted"/>
<reference evidence="1 2" key="1">
    <citation type="submission" date="2018-07" db="EMBL/GenBank/DDBJ databases">
        <title>A high quality draft genome assembly of the barn swallow (H. rustica rustica).</title>
        <authorList>
            <person name="Formenti G."/>
            <person name="Chiara M."/>
            <person name="Poveda L."/>
            <person name="Francoijs K.-J."/>
            <person name="Bonisoli-Alquati A."/>
            <person name="Canova L."/>
            <person name="Gianfranceschi L."/>
            <person name="Horner D.S."/>
            <person name="Saino N."/>
        </authorList>
    </citation>
    <scope>NUCLEOTIDE SEQUENCE [LARGE SCALE GENOMIC DNA]</scope>
    <source>
        <strain evidence="1">Chelidonia</strain>
        <tissue evidence="1">Blood</tissue>
    </source>
</reference>
<dbReference type="AlphaFoldDB" id="A0A3M0KVC8"/>
<name>A0A3M0KVC8_HIRRU</name>
<evidence type="ECO:0000313" key="2">
    <source>
        <dbReference type="Proteomes" id="UP000269221"/>
    </source>
</evidence>
<dbReference type="STRING" id="333673.A0A3M0KVC8"/>
<sequence length="102" mass="11977">MTLRCWRMSREHRAGKGLEHKSGEEQLRKLGTSSLEKRRFKRHLITLYSFLNGGYSEVKFDLFSHVTNDKTRSGLKLCQQMFMLDIRKISLQKVFQALEQAA</sequence>
<keyword evidence="2" id="KW-1185">Reference proteome</keyword>
<protein>
    <submittedName>
        <fullName evidence="1">Uncharacterized protein</fullName>
    </submittedName>
</protein>
<dbReference type="OrthoDB" id="276744at2759"/>
<organism evidence="1 2">
    <name type="scientific">Hirundo rustica rustica</name>
    <dbReference type="NCBI Taxonomy" id="333673"/>
    <lineage>
        <taxon>Eukaryota</taxon>
        <taxon>Metazoa</taxon>
        <taxon>Chordata</taxon>
        <taxon>Craniata</taxon>
        <taxon>Vertebrata</taxon>
        <taxon>Euteleostomi</taxon>
        <taxon>Archelosauria</taxon>
        <taxon>Archosauria</taxon>
        <taxon>Dinosauria</taxon>
        <taxon>Saurischia</taxon>
        <taxon>Theropoda</taxon>
        <taxon>Coelurosauria</taxon>
        <taxon>Aves</taxon>
        <taxon>Neognathae</taxon>
        <taxon>Neoaves</taxon>
        <taxon>Telluraves</taxon>
        <taxon>Australaves</taxon>
        <taxon>Passeriformes</taxon>
        <taxon>Sylvioidea</taxon>
        <taxon>Hirundinidae</taxon>
        <taxon>Hirundo</taxon>
    </lineage>
</organism>
<dbReference type="EMBL" id="QRBI01000102">
    <property type="protein sequence ID" value="RMC16651.1"/>
    <property type="molecule type" value="Genomic_DNA"/>
</dbReference>